<dbReference type="Gene3D" id="3.40.50.1820">
    <property type="entry name" value="alpha/beta hydrolase"/>
    <property type="match status" value="1"/>
</dbReference>
<accession>R8AQD2</accession>
<name>R8AQD2_PLESH</name>
<dbReference type="InterPro" id="IPR050300">
    <property type="entry name" value="GDXG_lipolytic_enzyme"/>
</dbReference>
<comment type="caution">
    <text evidence="5">The sequence shown here is derived from an EMBL/GenBank/DDBJ whole genome shotgun (WGS) entry which is preliminary data.</text>
</comment>
<sequence>MPSWSSKALNKLLAQAMRARLQRCDNVAELRAVISGLDNMSHYVSSPASLEAIPDTINGVPCDWITTGQPVGQTVLLFFHGGGFCLKASALHFSLLGKLAEICHARGIMVDYRLSPEFPYPAAVEDCFQVYRGLLEQGILPSQIILAGDSAGGNLVLTTLLQIREHNMAQPACGILFSPATDMALNSPSAFFMRNEDPFFDLGSLLLMRNSYLQGKLPCEPLISPVYADLHQLAPMMIHVGSLEILMDDSVRVAARVREQRGAVDLTVWPGMPHVFPLFQLLPESQEAMNRCAAFAAAHLQRASAEHARAADKER</sequence>
<evidence type="ECO:0000313" key="5">
    <source>
        <dbReference type="EMBL" id="EON88535.1"/>
    </source>
</evidence>
<dbReference type="PATRIC" id="fig|1315976.3.peg.1940"/>
<dbReference type="InterPro" id="IPR033140">
    <property type="entry name" value="Lipase_GDXG_put_SER_AS"/>
</dbReference>
<proteinExistence type="inferred from homology"/>
<dbReference type="Proteomes" id="UP000014012">
    <property type="component" value="Unassembled WGS sequence"/>
</dbReference>
<gene>
    <name evidence="5" type="ORF">PLESHI_10339</name>
</gene>
<feature type="domain" description="Alpha/beta hydrolase fold-3" evidence="4">
    <location>
        <begin position="76"/>
        <end position="277"/>
    </location>
</feature>
<dbReference type="PANTHER" id="PTHR48081:SF8">
    <property type="entry name" value="ALPHA_BETA HYDROLASE FOLD-3 DOMAIN-CONTAINING PROTEIN-RELATED"/>
    <property type="match status" value="1"/>
</dbReference>
<dbReference type="PANTHER" id="PTHR48081">
    <property type="entry name" value="AB HYDROLASE SUPERFAMILY PROTEIN C4A8.06C"/>
    <property type="match status" value="1"/>
</dbReference>
<dbReference type="RefSeq" id="WP_010863678.1">
    <property type="nucleotide sequence ID" value="NZ_KB944511.1"/>
</dbReference>
<evidence type="ECO:0000313" key="6">
    <source>
        <dbReference type="Proteomes" id="UP000014012"/>
    </source>
</evidence>
<dbReference type="Pfam" id="PF07859">
    <property type="entry name" value="Abhydrolase_3"/>
    <property type="match status" value="1"/>
</dbReference>
<comment type="similarity">
    <text evidence="1">Belongs to the 'GDXG' lipolytic enzyme family.</text>
</comment>
<evidence type="ECO:0000256" key="2">
    <source>
        <dbReference type="ARBA" id="ARBA00022801"/>
    </source>
</evidence>
<dbReference type="InterPro" id="IPR013094">
    <property type="entry name" value="AB_hydrolase_3"/>
</dbReference>
<organism evidence="5 6">
    <name type="scientific">Plesiomonas shigelloides 302-73</name>
    <dbReference type="NCBI Taxonomy" id="1315976"/>
    <lineage>
        <taxon>Bacteria</taxon>
        <taxon>Pseudomonadati</taxon>
        <taxon>Pseudomonadota</taxon>
        <taxon>Gammaproteobacteria</taxon>
        <taxon>Enterobacterales</taxon>
        <taxon>Enterobacteriaceae</taxon>
        <taxon>Plesiomonas</taxon>
    </lineage>
</organism>
<dbReference type="GO" id="GO:0016787">
    <property type="term" value="F:hydrolase activity"/>
    <property type="evidence" value="ECO:0007669"/>
    <property type="project" value="UniProtKB-KW"/>
</dbReference>
<dbReference type="SUPFAM" id="SSF53474">
    <property type="entry name" value="alpha/beta-Hydrolases"/>
    <property type="match status" value="1"/>
</dbReference>
<dbReference type="STRING" id="703.SAMEA2665130_01587"/>
<dbReference type="HOGENOM" id="CLU_012494_13_1_6"/>
<feature type="active site" evidence="3">
    <location>
        <position position="150"/>
    </location>
</feature>
<evidence type="ECO:0000256" key="3">
    <source>
        <dbReference type="PROSITE-ProRule" id="PRU10038"/>
    </source>
</evidence>
<protein>
    <submittedName>
        <fullName evidence="5">Alpha/beta hydrolase</fullName>
    </submittedName>
</protein>
<keyword evidence="2 5" id="KW-0378">Hydrolase</keyword>
<dbReference type="InterPro" id="IPR029058">
    <property type="entry name" value="AB_hydrolase_fold"/>
</dbReference>
<evidence type="ECO:0000256" key="1">
    <source>
        <dbReference type="ARBA" id="ARBA00010515"/>
    </source>
</evidence>
<evidence type="ECO:0000259" key="4">
    <source>
        <dbReference type="Pfam" id="PF07859"/>
    </source>
</evidence>
<keyword evidence="6" id="KW-1185">Reference proteome</keyword>
<dbReference type="PROSITE" id="PS01174">
    <property type="entry name" value="LIPASE_GDXG_SER"/>
    <property type="match status" value="1"/>
</dbReference>
<dbReference type="OrthoDB" id="9806180at2"/>
<dbReference type="EMBL" id="AQQO01000339">
    <property type="protein sequence ID" value="EON88535.1"/>
    <property type="molecule type" value="Genomic_DNA"/>
</dbReference>
<dbReference type="AlphaFoldDB" id="R8AQD2"/>
<reference evidence="5 6" key="1">
    <citation type="journal article" date="2013" name="Genome Announc.">
        <title>Genome Sequence of Plesiomonas shigelloides Strain 302-73 (Serotype O1).</title>
        <authorList>
            <person name="Pique N."/>
            <person name="Aquilini E."/>
            <person name="Alioto T."/>
            <person name="Minana-Galbis D."/>
            <person name="Tomas J.M."/>
        </authorList>
    </citation>
    <scope>NUCLEOTIDE SEQUENCE [LARGE SCALE GENOMIC DNA]</scope>
    <source>
        <strain evidence="5 6">302-73</strain>
    </source>
</reference>